<comment type="pathway">
    <text evidence="4">Polyol metabolism; myo-inositol biosynthesis; myo-inositol from D-glucose 6-phosphate: step 2/2.</text>
</comment>
<comment type="subcellular location">
    <subcellularLocation>
        <location evidence="3">Membrane</location>
        <topology evidence="3">Single-pass membrane protein</topology>
    </subcellularLocation>
</comment>
<evidence type="ECO:0000256" key="1">
    <source>
        <dbReference type="ARBA" id="ARBA00001033"/>
    </source>
</evidence>
<dbReference type="EMBL" id="UYRR01031307">
    <property type="protein sequence ID" value="VDK48858.1"/>
    <property type="molecule type" value="Genomic_DNA"/>
</dbReference>
<dbReference type="InterPro" id="IPR050725">
    <property type="entry name" value="CysQ/Inositol_MonoPase"/>
</dbReference>
<protein>
    <recommendedName>
        <fullName evidence="6">inositol-phosphate phosphatase</fullName>
        <ecNumber evidence="6">3.1.3.25</ecNumber>
    </recommendedName>
    <alternativeName>
        <fullName evidence="13">Myo-inositol monophosphatase A3</fullName>
    </alternativeName>
</protein>
<name>A0A0M3JYV0_ANISI</name>
<feature type="compositionally biased region" description="Polar residues" evidence="15">
    <location>
        <begin position="431"/>
        <end position="441"/>
    </location>
</feature>
<feature type="binding site" evidence="14">
    <location>
        <position position="109"/>
    </location>
    <ligand>
        <name>Mg(2+)</name>
        <dbReference type="ChEBI" id="CHEBI:18420"/>
        <label>1</label>
        <note>catalytic</note>
    </ligand>
</feature>
<evidence type="ECO:0000256" key="4">
    <source>
        <dbReference type="ARBA" id="ARBA00005152"/>
    </source>
</evidence>
<evidence type="ECO:0000256" key="13">
    <source>
        <dbReference type="ARBA" id="ARBA00042119"/>
    </source>
</evidence>
<dbReference type="Pfam" id="PF00459">
    <property type="entry name" value="Inositol_P"/>
    <property type="match status" value="1"/>
</dbReference>
<dbReference type="EC" id="3.1.3.25" evidence="6"/>
<dbReference type="PANTHER" id="PTHR43028:SF4">
    <property type="entry name" value="INOSITOL MONOPHOSPHATASE 3"/>
    <property type="match status" value="1"/>
</dbReference>
<reference evidence="17 18" key="2">
    <citation type="submission" date="2018-11" db="EMBL/GenBank/DDBJ databases">
        <authorList>
            <consortium name="Pathogen Informatics"/>
        </authorList>
    </citation>
    <scope>NUCLEOTIDE SEQUENCE [LARGE SCALE GENOMIC DNA]</scope>
</reference>
<evidence type="ECO:0000256" key="8">
    <source>
        <dbReference type="ARBA" id="ARBA00022723"/>
    </source>
</evidence>
<accession>A0A0M3JYV0</accession>
<keyword evidence="10 14" id="KW-0460">Magnesium</keyword>
<proteinExistence type="inferred from homology"/>
<dbReference type="Proteomes" id="UP000267096">
    <property type="component" value="Unassembled WGS sequence"/>
</dbReference>
<dbReference type="WBParaSite" id="ASIM_0001364201-mRNA-1">
    <property type="protein sequence ID" value="ASIM_0001364201-mRNA-1"/>
    <property type="gene ID" value="ASIM_0001364201"/>
</dbReference>
<evidence type="ECO:0000256" key="10">
    <source>
        <dbReference type="ARBA" id="ARBA00022842"/>
    </source>
</evidence>
<evidence type="ECO:0000256" key="16">
    <source>
        <dbReference type="SAM" id="Phobius"/>
    </source>
</evidence>
<dbReference type="GO" id="GO:0046872">
    <property type="term" value="F:metal ion binding"/>
    <property type="evidence" value="ECO:0007669"/>
    <property type="project" value="UniProtKB-KW"/>
</dbReference>
<reference evidence="19" key="1">
    <citation type="submission" date="2017-02" db="UniProtKB">
        <authorList>
            <consortium name="WormBaseParasite"/>
        </authorList>
    </citation>
    <scope>IDENTIFICATION</scope>
</reference>
<dbReference type="InterPro" id="IPR000760">
    <property type="entry name" value="Inositol_monophosphatase-like"/>
</dbReference>
<dbReference type="SUPFAM" id="SSF56655">
    <property type="entry name" value="Carbohydrate phosphatase"/>
    <property type="match status" value="1"/>
</dbReference>
<feature type="region of interest" description="Disordered" evidence="15">
    <location>
        <begin position="398"/>
        <end position="441"/>
    </location>
</feature>
<evidence type="ECO:0000256" key="2">
    <source>
        <dbReference type="ARBA" id="ARBA00001946"/>
    </source>
</evidence>
<dbReference type="PANTHER" id="PTHR43028">
    <property type="entry name" value="3'(2'),5'-BISPHOSPHATE NUCLEOTIDASE 1"/>
    <property type="match status" value="1"/>
</dbReference>
<dbReference type="Gene3D" id="3.30.540.10">
    <property type="entry name" value="Fructose-1,6-Bisphosphatase, subunit A, domain 1"/>
    <property type="match status" value="1"/>
</dbReference>
<dbReference type="GO" id="GO:0008254">
    <property type="term" value="F:3'-nucleotidase activity"/>
    <property type="evidence" value="ECO:0007669"/>
    <property type="project" value="TreeGrafter"/>
</dbReference>
<evidence type="ECO:0000256" key="6">
    <source>
        <dbReference type="ARBA" id="ARBA00013106"/>
    </source>
</evidence>
<evidence type="ECO:0000256" key="12">
    <source>
        <dbReference type="ARBA" id="ARBA00023136"/>
    </source>
</evidence>
<evidence type="ECO:0000313" key="17">
    <source>
        <dbReference type="EMBL" id="VDK48858.1"/>
    </source>
</evidence>
<evidence type="ECO:0000313" key="18">
    <source>
        <dbReference type="Proteomes" id="UP000267096"/>
    </source>
</evidence>
<dbReference type="GO" id="GO:0005737">
    <property type="term" value="C:cytoplasm"/>
    <property type="evidence" value="ECO:0007669"/>
    <property type="project" value="UniProtKB-ARBA"/>
</dbReference>
<dbReference type="FunFam" id="3.30.540.10:FF:000012">
    <property type="entry name" value="Blast:Putative inositol monophosphatase 3"/>
    <property type="match status" value="1"/>
</dbReference>
<sequence>MQIRPNIKNLTVFCIFCIFSFIGYVILSSDQHFPDVAIELRDVLSYAILAVEIGGRAIVKINEENALGVLSKGKTAEGKDELLTKADLVSNYLILDTFRRFPGIQVVSEETDSQLTDADVEKYRVDNYEVWLAVREVIDKLPSKKVKLSKLSIWVDPLDATQEFSEGLLDYVTVMVCIAFDGKPIFGAIYRPFSNETVFGLDKYGVIKGDGKKWEPTILNDVPKKILISRSHAGAVEDLINNTFGDEYTVEPVGGSGYKTLRIINGTAQIYLHRTAIKKWDICAGNALVNAINGSMIDLNGDSIDYRHTSDHKIEQVQLNELAIAKLRITSEFIALNYELEKALDTFRFNLSRTKSIVGISNVSASIIDYREMEPTVRVDVNSDGNFTLASNVASENDTKPIESFMRKRGGADKSTSDSKNDNGSEHANENGKSSGLRSTSSKHFQFRPFGVLEPTSAKMARSDMKRSIDLICQIASVKNRLLSIAKQYNALRNDLSETQLSDKLQKTCEINA</sequence>
<evidence type="ECO:0000256" key="5">
    <source>
        <dbReference type="ARBA" id="ARBA00009759"/>
    </source>
</evidence>
<keyword evidence="8 14" id="KW-0479">Metal-binding</keyword>
<keyword evidence="7 16" id="KW-0812">Transmembrane</keyword>
<feature type="compositionally biased region" description="Basic and acidic residues" evidence="15">
    <location>
        <begin position="410"/>
        <end position="430"/>
    </location>
</feature>
<evidence type="ECO:0000256" key="14">
    <source>
        <dbReference type="PIRSR" id="PIRSR600760-2"/>
    </source>
</evidence>
<keyword evidence="9" id="KW-0378">Hydrolase</keyword>
<keyword evidence="11 16" id="KW-1133">Transmembrane helix</keyword>
<evidence type="ECO:0000313" key="19">
    <source>
        <dbReference type="WBParaSite" id="ASIM_0001364201-mRNA-1"/>
    </source>
</evidence>
<dbReference type="GO" id="GO:0012505">
    <property type="term" value="C:endomembrane system"/>
    <property type="evidence" value="ECO:0007669"/>
    <property type="project" value="TreeGrafter"/>
</dbReference>
<feature type="binding site" evidence="14">
    <location>
        <position position="156"/>
    </location>
    <ligand>
        <name>Mg(2+)</name>
        <dbReference type="ChEBI" id="CHEBI:18420"/>
        <label>1</label>
        <note>catalytic</note>
    </ligand>
</feature>
<comment type="cofactor">
    <cofactor evidence="2 14">
        <name>Mg(2+)</name>
        <dbReference type="ChEBI" id="CHEBI:18420"/>
    </cofactor>
</comment>
<dbReference type="Gene3D" id="3.40.190.80">
    <property type="match status" value="1"/>
</dbReference>
<evidence type="ECO:0000256" key="7">
    <source>
        <dbReference type="ARBA" id="ARBA00022692"/>
    </source>
</evidence>
<feature type="transmembrane region" description="Helical" evidence="16">
    <location>
        <begin position="7"/>
        <end position="27"/>
    </location>
</feature>
<feature type="binding site" evidence="14">
    <location>
        <position position="281"/>
    </location>
    <ligand>
        <name>Mg(2+)</name>
        <dbReference type="ChEBI" id="CHEBI:18420"/>
        <label>1</label>
        <note>catalytic</note>
    </ligand>
</feature>
<evidence type="ECO:0000256" key="3">
    <source>
        <dbReference type="ARBA" id="ARBA00004167"/>
    </source>
</evidence>
<gene>
    <name evidence="17" type="ORF">ASIM_LOCUS13070</name>
</gene>
<dbReference type="GO" id="GO:0016020">
    <property type="term" value="C:membrane"/>
    <property type="evidence" value="ECO:0007669"/>
    <property type="project" value="UniProtKB-SubCell"/>
</dbReference>
<comment type="similarity">
    <text evidence="5">Belongs to the inositol monophosphatase superfamily.</text>
</comment>
<comment type="catalytic activity">
    <reaction evidence="1">
        <text>a myo-inositol phosphate + H2O = myo-inositol + phosphate</text>
        <dbReference type="Rhea" id="RHEA:24056"/>
        <dbReference type="ChEBI" id="CHEBI:15377"/>
        <dbReference type="ChEBI" id="CHEBI:17268"/>
        <dbReference type="ChEBI" id="CHEBI:43474"/>
        <dbReference type="ChEBI" id="CHEBI:84139"/>
        <dbReference type="EC" id="3.1.3.25"/>
    </reaction>
</comment>
<evidence type="ECO:0000256" key="11">
    <source>
        <dbReference type="ARBA" id="ARBA00022989"/>
    </source>
</evidence>
<keyword evidence="12 16" id="KW-0472">Membrane</keyword>
<feature type="binding site" evidence="14">
    <location>
        <position position="158"/>
    </location>
    <ligand>
        <name>Mg(2+)</name>
        <dbReference type="ChEBI" id="CHEBI:18420"/>
        <label>1</label>
        <note>catalytic</note>
    </ligand>
</feature>
<evidence type="ECO:0000256" key="9">
    <source>
        <dbReference type="ARBA" id="ARBA00022801"/>
    </source>
</evidence>
<keyword evidence="18" id="KW-1185">Reference proteome</keyword>
<dbReference type="OrthoDB" id="74460at2759"/>
<dbReference type="GO" id="GO:0052834">
    <property type="term" value="F:inositol monophosphate phosphatase activity"/>
    <property type="evidence" value="ECO:0007669"/>
    <property type="project" value="UniProtKB-EC"/>
</dbReference>
<feature type="binding site" evidence="14">
    <location>
        <position position="159"/>
    </location>
    <ligand>
        <name>Mg(2+)</name>
        <dbReference type="ChEBI" id="CHEBI:18420"/>
        <label>1</label>
        <note>catalytic</note>
    </ligand>
</feature>
<organism evidence="19">
    <name type="scientific">Anisakis simplex</name>
    <name type="common">Herring worm</name>
    <dbReference type="NCBI Taxonomy" id="6269"/>
    <lineage>
        <taxon>Eukaryota</taxon>
        <taxon>Metazoa</taxon>
        <taxon>Ecdysozoa</taxon>
        <taxon>Nematoda</taxon>
        <taxon>Chromadorea</taxon>
        <taxon>Rhabditida</taxon>
        <taxon>Spirurina</taxon>
        <taxon>Ascaridomorpha</taxon>
        <taxon>Ascaridoidea</taxon>
        <taxon>Anisakidae</taxon>
        <taxon>Anisakis</taxon>
        <taxon>Anisakis simplex complex</taxon>
    </lineage>
</organism>
<dbReference type="AlphaFoldDB" id="A0A0M3JYV0"/>
<evidence type="ECO:0000256" key="15">
    <source>
        <dbReference type="SAM" id="MobiDB-lite"/>
    </source>
</evidence>